<proteinExistence type="predicted"/>
<dbReference type="Proteomes" id="UP000655044">
    <property type="component" value="Unassembled WGS sequence"/>
</dbReference>
<evidence type="ECO:0000313" key="1">
    <source>
        <dbReference type="EMBL" id="GIH85301.1"/>
    </source>
</evidence>
<accession>A0A8J3RYC8</accession>
<dbReference type="InterPro" id="IPR045592">
    <property type="entry name" value="DUF6461"/>
</dbReference>
<name>A0A8J3RYC8_PLARO</name>
<organism evidence="1 2">
    <name type="scientific">Planobispora rosea</name>
    <dbReference type="NCBI Taxonomy" id="35762"/>
    <lineage>
        <taxon>Bacteria</taxon>
        <taxon>Bacillati</taxon>
        <taxon>Actinomycetota</taxon>
        <taxon>Actinomycetes</taxon>
        <taxon>Streptosporangiales</taxon>
        <taxon>Streptosporangiaceae</taxon>
        <taxon>Planobispora</taxon>
    </lineage>
</organism>
<reference evidence="1" key="1">
    <citation type="submission" date="2021-01" db="EMBL/GenBank/DDBJ databases">
        <title>Whole genome shotgun sequence of Planobispora rosea NBRC 15558.</title>
        <authorList>
            <person name="Komaki H."/>
            <person name="Tamura T."/>
        </authorList>
    </citation>
    <scope>NUCLEOTIDE SEQUENCE</scope>
    <source>
        <strain evidence="1">NBRC 15558</strain>
    </source>
</reference>
<protein>
    <submittedName>
        <fullName evidence="1">Uncharacterized protein</fullName>
    </submittedName>
</protein>
<gene>
    <name evidence="1" type="ORF">Pro02_37090</name>
</gene>
<dbReference type="Pfam" id="PF20062">
    <property type="entry name" value="DUF6461"/>
    <property type="match status" value="1"/>
</dbReference>
<dbReference type="EMBL" id="BOOI01000033">
    <property type="protein sequence ID" value="GIH85301.1"/>
    <property type="molecule type" value="Genomic_DNA"/>
</dbReference>
<dbReference type="AlphaFoldDB" id="A0A8J3RYC8"/>
<comment type="caution">
    <text evidence="1">The sequence shown here is derived from an EMBL/GenBank/DDBJ whole genome shotgun (WGS) entry which is preliminary data.</text>
</comment>
<evidence type="ECO:0000313" key="2">
    <source>
        <dbReference type="Proteomes" id="UP000655044"/>
    </source>
</evidence>
<keyword evidence="2" id="KW-1185">Reference proteome</keyword>
<sequence>MPLPAGIRLGSHFSLDVDGMDCFYWIDDGKIQFRFRHHEGYSEEMPDERTETLERIDSPVYPGADPHEGPAFLLAERLTGITMTPWLLEESTYLCGVVPGSR</sequence>